<dbReference type="Proteomes" id="UP000542210">
    <property type="component" value="Unassembled WGS sequence"/>
</dbReference>
<proteinExistence type="predicted"/>
<evidence type="ECO:0000313" key="1">
    <source>
        <dbReference type="EMBL" id="MBB4700648.1"/>
    </source>
</evidence>
<dbReference type="EMBL" id="JACHND010000001">
    <property type="protein sequence ID" value="MBB4700648.1"/>
    <property type="molecule type" value="Genomic_DNA"/>
</dbReference>
<name>A0A7W7D5K1_9ACTN</name>
<comment type="caution">
    <text evidence="1">The sequence shown here is derived from an EMBL/GenBank/DDBJ whole genome shotgun (WGS) entry which is preliminary data.</text>
</comment>
<reference evidence="1 2" key="1">
    <citation type="submission" date="2020-08" db="EMBL/GenBank/DDBJ databases">
        <title>Sequencing the genomes of 1000 actinobacteria strains.</title>
        <authorList>
            <person name="Klenk H.-P."/>
        </authorList>
    </citation>
    <scope>NUCLEOTIDE SEQUENCE [LARGE SCALE GENOMIC DNA]</scope>
    <source>
        <strain evidence="1 2">DSM 45784</strain>
    </source>
</reference>
<dbReference type="RefSeq" id="WP_184879079.1">
    <property type="nucleotide sequence ID" value="NZ_BOOV01000054.1"/>
</dbReference>
<organism evidence="1 2">
    <name type="scientific">Sphaerisporangium siamense</name>
    <dbReference type="NCBI Taxonomy" id="795645"/>
    <lineage>
        <taxon>Bacteria</taxon>
        <taxon>Bacillati</taxon>
        <taxon>Actinomycetota</taxon>
        <taxon>Actinomycetes</taxon>
        <taxon>Streptosporangiales</taxon>
        <taxon>Streptosporangiaceae</taxon>
        <taxon>Sphaerisporangium</taxon>
    </lineage>
</organism>
<accession>A0A7W7D5K1</accession>
<dbReference type="AlphaFoldDB" id="A0A7W7D5K1"/>
<gene>
    <name evidence="1" type="ORF">BJ982_002192</name>
</gene>
<keyword evidence="2" id="KW-1185">Reference proteome</keyword>
<sequence length="483" mass="54453">MDTPINERLQVERYLRSQSGEDFRVLHVEKIAQEYVLGREYDVWDAHTNEGRWWVVTNPMNLYNQETIKSMDVALSFHIGLTSRVMSKAATPHAGEQHDWALDSMRRLTVAHERLENAKEREDFQAVGMRLREALVSVANGIASLLDTVNATDRPKASDFKGWAELAASNFAAGASAEHLRALLKASSEKTWGYVNWLTHARNATPLDGQIAYTATSDLMEIMLMTVARWRIGSPPRCSACGSYQLDVEVSGEEETIFRSCSVCHQTDMLPIQEEHQSPSNEEGRRPKPEGDCIVLDDFEVYLSPNQARATLKETQERIQEDEIRWANPFTFDITDERIADAHRCAFYFGERDIRLGAELVYQCLQDGCINPDHVLQPKLPDPTDWRVGVVVEVIYSPNAIYLEVGLDDAKTVHIEIPREVLEIFGIADVSVLLERLIIFSPTTEGGQVDAILSCYRYDYSKPSIITGRTVAPFDDQPNSGDG</sequence>
<evidence type="ECO:0000313" key="2">
    <source>
        <dbReference type="Proteomes" id="UP000542210"/>
    </source>
</evidence>
<protein>
    <submittedName>
        <fullName evidence="1">Uncharacterized protein</fullName>
    </submittedName>
</protein>